<feature type="compositionally biased region" description="Pro residues" evidence="2">
    <location>
        <begin position="142"/>
        <end position="151"/>
    </location>
</feature>
<dbReference type="Pfam" id="PF14956">
    <property type="entry name" value="DUF4505"/>
    <property type="match status" value="1"/>
</dbReference>
<proteinExistence type="inferred from homology"/>
<dbReference type="InParanoid" id="A0A1Y2EV53"/>
<name>A0A1Y2EV53_9BASI</name>
<keyword evidence="4" id="KW-1185">Reference proteome</keyword>
<comment type="caution">
    <text evidence="3">The sequence shown here is derived from an EMBL/GenBank/DDBJ whole genome shotgun (WGS) entry which is preliminary data.</text>
</comment>
<dbReference type="InterPro" id="IPR028108">
    <property type="entry name" value="DUF4505"/>
</dbReference>
<dbReference type="Proteomes" id="UP000193467">
    <property type="component" value="Unassembled WGS sequence"/>
</dbReference>
<dbReference type="STRING" id="106004.A0A1Y2EV53"/>
<sequence>MFRSTSARLQGLTRTYLCDVDIHGQLFLTSTKIRNFTSCFKDPTFLSFFYTHLRRNELEDEEAQELRGRGFEWISLCGRERSFLRPEDTPLVFQKLGKEGLTFAGSNTHPFDPTSLRSDLRGYLYHPSPPSPSLRRRSLSPSPSPSSPSPFGPYSLLRSSLVLEAFSKSLQIDEEGGGSFEWDGRRWEIGRLEEGQVVRRKGGEEEAQEVE</sequence>
<evidence type="ECO:0000256" key="1">
    <source>
        <dbReference type="ARBA" id="ARBA00006322"/>
    </source>
</evidence>
<accession>A0A1Y2EV53</accession>
<dbReference type="AlphaFoldDB" id="A0A1Y2EV53"/>
<dbReference type="EMBL" id="MCGR01000039">
    <property type="protein sequence ID" value="ORY75026.1"/>
    <property type="molecule type" value="Genomic_DNA"/>
</dbReference>
<reference evidence="3 4" key="1">
    <citation type="submission" date="2016-07" db="EMBL/GenBank/DDBJ databases">
        <title>Pervasive Adenine N6-methylation of Active Genes in Fungi.</title>
        <authorList>
            <consortium name="DOE Joint Genome Institute"/>
            <person name="Mondo S.J."/>
            <person name="Dannebaum R.O."/>
            <person name="Kuo R.C."/>
            <person name="Labutti K."/>
            <person name="Haridas S."/>
            <person name="Kuo A."/>
            <person name="Salamov A."/>
            <person name="Ahrendt S.R."/>
            <person name="Lipzen A."/>
            <person name="Sullivan W."/>
            <person name="Andreopoulos W.B."/>
            <person name="Clum A."/>
            <person name="Lindquist E."/>
            <person name="Daum C."/>
            <person name="Ramamoorthy G.K."/>
            <person name="Gryganskyi A."/>
            <person name="Culley D."/>
            <person name="Magnuson J.K."/>
            <person name="James T.Y."/>
            <person name="O'Malley M.A."/>
            <person name="Stajich J.E."/>
            <person name="Spatafora J.W."/>
            <person name="Visel A."/>
            <person name="Grigoriev I.V."/>
        </authorList>
    </citation>
    <scope>NUCLEOTIDE SEQUENCE [LARGE SCALE GENOMIC DNA]</scope>
    <source>
        <strain evidence="3 4">62-1032</strain>
    </source>
</reference>
<comment type="similarity">
    <text evidence="1">Belongs to the UPF0598 family.</text>
</comment>
<evidence type="ECO:0000313" key="3">
    <source>
        <dbReference type="EMBL" id="ORY75026.1"/>
    </source>
</evidence>
<feature type="region of interest" description="Disordered" evidence="2">
    <location>
        <begin position="129"/>
        <end position="151"/>
    </location>
</feature>
<evidence type="ECO:0000256" key="2">
    <source>
        <dbReference type="SAM" id="MobiDB-lite"/>
    </source>
</evidence>
<protein>
    <submittedName>
        <fullName evidence="3">Uncharacterized protein</fullName>
    </submittedName>
</protein>
<evidence type="ECO:0000313" key="4">
    <source>
        <dbReference type="Proteomes" id="UP000193467"/>
    </source>
</evidence>
<organism evidence="3 4">
    <name type="scientific">Leucosporidium creatinivorum</name>
    <dbReference type="NCBI Taxonomy" id="106004"/>
    <lineage>
        <taxon>Eukaryota</taxon>
        <taxon>Fungi</taxon>
        <taxon>Dikarya</taxon>
        <taxon>Basidiomycota</taxon>
        <taxon>Pucciniomycotina</taxon>
        <taxon>Microbotryomycetes</taxon>
        <taxon>Leucosporidiales</taxon>
        <taxon>Leucosporidium</taxon>
    </lineage>
</organism>
<gene>
    <name evidence="3" type="ORF">BCR35DRAFT_306441</name>
</gene>
<dbReference type="PANTHER" id="PTHR31449">
    <property type="entry name" value="UPF0598 PROTEIN C8ORF82"/>
    <property type="match status" value="1"/>
</dbReference>
<dbReference type="PANTHER" id="PTHR31449:SF3">
    <property type="entry name" value="UPF0598 PROTEIN C8ORF82"/>
    <property type="match status" value="1"/>
</dbReference>
<dbReference type="OrthoDB" id="10260024at2759"/>